<name>A0A0F0GEY9_LENAE</name>
<evidence type="ECO:0008006" key="4">
    <source>
        <dbReference type="Google" id="ProtNLM"/>
    </source>
</evidence>
<organism evidence="2 3">
    <name type="scientific">Lentzea aerocolonigenes</name>
    <name type="common">Lechevalieria aerocolonigenes</name>
    <name type="synonym">Saccharothrix aerocolonigenes</name>
    <dbReference type="NCBI Taxonomy" id="68170"/>
    <lineage>
        <taxon>Bacteria</taxon>
        <taxon>Bacillati</taxon>
        <taxon>Actinomycetota</taxon>
        <taxon>Actinomycetes</taxon>
        <taxon>Pseudonocardiales</taxon>
        <taxon>Pseudonocardiaceae</taxon>
        <taxon>Lentzea</taxon>
    </lineage>
</organism>
<comment type="caution">
    <text evidence="2">The sequence shown here is derived from an EMBL/GenBank/DDBJ whole genome shotgun (WGS) entry which is preliminary data.</text>
</comment>
<dbReference type="AlphaFoldDB" id="A0A0F0GEY9"/>
<feature type="transmembrane region" description="Helical" evidence="1">
    <location>
        <begin position="190"/>
        <end position="210"/>
    </location>
</feature>
<feature type="transmembrane region" description="Helical" evidence="1">
    <location>
        <begin position="156"/>
        <end position="178"/>
    </location>
</feature>
<sequence>MTWIVWRQQRPVFITLAIGLVLAVAAVLLWRAGMVNDLAARNLLDCVDKGLDACRGRAANEFQSAWFDKMHVGQGLVLAAPALMGVFVGAPLFAREYEQGTHALAFTQSVSRTRWMATKFVVAAVPALVFVIAFQLVVRSWLDAAGELGPLASGPFYFTTFEAQGVSPIAYTLFAYTLGIFTGALFRRTLVAMSLTLGVFVAVRVVLSGVREFLITPTRLVSDDPSKPLVLGNGPLVVKSGFLDANGAVVADSAPLMNCASRGDEPVVTDLAACYKKNGLAQSYADIIPADQASTLHLLEASIFTGLAVLFVLGAVWAVRRQV</sequence>
<keyword evidence="1" id="KW-0472">Membrane</keyword>
<evidence type="ECO:0000313" key="3">
    <source>
        <dbReference type="Proteomes" id="UP000033393"/>
    </source>
</evidence>
<gene>
    <name evidence="2" type="ORF">UK23_38530</name>
</gene>
<protein>
    <recommendedName>
        <fullName evidence="4">Transmembrane transport protein</fullName>
    </recommendedName>
</protein>
<dbReference type="Proteomes" id="UP000033393">
    <property type="component" value="Unassembled WGS sequence"/>
</dbReference>
<proteinExistence type="predicted"/>
<evidence type="ECO:0000313" key="2">
    <source>
        <dbReference type="EMBL" id="KJK42139.1"/>
    </source>
</evidence>
<keyword evidence="3" id="KW-1185">Reference proteome</keyword>
<feature type="transmembrane region" description="Helical" evidence="1">
    <location>
        <begin position="76"/>
        <end position="94"/>
    </location>
</feature>
<reference evidence="2 3" key="1">
    <citation type="submission" date="2015-02" db="EMBL/GenBank/DDBJ databases">
        <authorList>
            <person name="Ju K.-S."/>
            <person name="Doroghazi J.R."/>
            <person name="Metcalf W."/>
        </authorList>
    </citation>
    <scope>NUCLEOTIDE SEQUENCE [LARGE SCALE GENOMIC DNA]</scope>
    <source>
        <strain evidence="2 3">NRRL B-16140</strain>
    </source>
</reference>
<keyword evidence="1" id="KW-1133">Transmembrane helix</keyword>
<feature type="transmembrane region" description="Helical" evidence="1">
    <location>
        <begin position="301"/>
        <end position="319"/>
    </location>
</feature>
<dbReference type="PATRIC" id="fig|68170.10.peg.9990"/>
<feature type="transmembrane region" description="Helical" evidence="1">
    <location>
        <begin position="115"/>
        <end position="136"/>
    </location>
</feature>
<feature type="transmembrane region" description="Helical" evidence="1">
    <location>
        <begin position="12"/>
        <end position="33"/>
    </location>
</feature>
<evidence type="ECO:0000256" key="1">
    <source>
        <dbReference type="SAM" id="Phobius"/>
    </source>
</evidence>
<dbReference type="EMBL" id="JYJG01000368">
    <property type="protein sequence ID" value="KJK42139.1"/>
    <property type="molecule type" value="Genomic_DNA"/>
</dbReference>
<accession>A0A0F0GEY9</accession>
<dbReference type="OrthoDB" id="3579673at2"/>
<keyword evidence="1" id="KW-0812">Transmembrane</keyword>
<dbReference type="RefSeq" id="WP_045316725.1">
    <property type="nucleotide sequence ID" value="NZ_JYJG01000368.1"/>
</dbReference>